<sequence>MTRLPAFRTGQARREQGHCSPAEGLDIPFCVIEGAAPGPCLVVTAGVHGSEYCSIEAALRLMATDPAGLSGTLVVLPIVNVGGFRARSIYVMPEDGQNLNRMFPGKPDGTASQRLADWLMTRVFPGADAYLDLHGGDLDEALTPFSIFPGASAESRVLAEVFGLPIGVAAAPGGNSISGAALAGVPAVLAEVGGNGIWTEAGVDQLVEGVRRVMRHLGMVPGPVAPAPGGFEVVAFLVPKADVSGLWYPARALSDAVRAGDVLGEIRDVFGAVLQTVTADKPGPVLYQLSSLWVNAGEALLGLGVPTGA</sequence>
<evidence type="ECO:0000256" key="4">
    <source>
        <dbReference type="ARBA" id="ARBA00022833"/>
    </source>
</evidence>
<evidence type="ECO:0000256" key="1">
    <source>
        <dbReference type="ARBA" id="ARBA00001947"/>
    </source>
</evidence>
<dbReference type="CDD" id="cd06254">
    <property type="entry name" value="M14_ASTE_ASPA-like"/>
    <property type="match status" value="1"/>
</dbReference>
<keyword evidence="7" id="KW-1185">Reference proteome</keyword>
<dbReference type="RefSeq" id="WP_129221095.1">
    <property type="nucleotide sequence ID" value="NZ_QYBC01000019.1"/>
</dbReference>
<dbReference type="SUPFAM" id="SSF53187">
    <property type="entry name" value="Zn-dependent exopeptidases"/>
    <property type="match status" value="1"/>
</dbReference>
<feature type="domain" description="Succinylglutamate desuccinylase/Aspartoacylase catalytic" evidence="5">
    <location>
        <begin position="37"/>
        <end position="217"/>
    </location>
</feature>
<reference evidence="6 7" key="1">
    <citation type="submission" date="2018-09" db="EMBL/GenBank/DDBJ databases">
        <authorList>
            <person name="Grouzdev D.S."/>
            <person name="Krutkina M.S."/>
        </authorList>
    </citation>
    <scope>NUCLEOTIDE SEQUENCE [LARGE SCALE GENOMIC DNA]</scope>
    <source>
        <strain evidence="6 7">RmlP001</strain>
    </source>
</reference>
<dbReference type="GO" id="GO:0016788">
    <property type="term" value="F:hydrolase activity, acting on ester bonds"/>
    <property type="evidence" value="ECO:0007669"/>
    <property type="project" value="InterPro"/>
</dbReference>
<dbReference type="PANTHER" id="PTHR37326:SF1">
    <property type="entry name" value="BLL3975 PROTEIN"/>
    <property type="match status" value="1"/>
</dbReference>
<comment type="cofactor">
    <cofactor evidence="1">
        <name>Zn(2+)</name>
        <dbReference type="ChEBI" id="CHEBI:29105"/>
    </cofactor>
</comment>
<evidence type="ECO:0000313" key="6">
    <source>
        <dbReference type="EMBL" id="RYB02559.1"/>
    </source>
</evidence>
<dbReference type="InterPro" id="IPR043795">
    <property type="entry name" value="N-alpha-Ac-DABA-like"/>
</dbReference>
<dbReference type="InterPro" id="IPR055438">
    <property type="entry name" value="AstE_AspA_cat"/>
</dbReference>
<gene>
    <name evidence="6" type="ORF">D3272_20595</name>
</gene>
<dbReference type="PIRSF" id="PIRSF039012">
    <property type="entry name" value="ASP"/>
    <property type="match status" value="1"/>
</dbReference>
<dbReference type="InterPro" id="IPR053138">
    <property type="entry name" value="N-alpha-Ac-DABA_deacetylase"/>
</dbReference>
<accession>A0A4V1RI70</accession>
<dbReference type="OrthoDB" id="9782876at2"/>
<organism evidence="6 7">
    <name type="scientific">Lichenibacterium ramalinae</name>
    <dbReference type="NCBI Taxonomy" id="2316527"/>
    <lineage>
        <taxon>Bacteria</taxon>
        <taxon>Pseudomonadati</taxon>
        <taxon>Pseudomonadota</taxon>
        <taxon>Alphaproteobacteria</taxon>
        <taxon>Hyphomicrobiales</taxon>
        <taxon>Lichenihabitantaceae</taxon>
        <taxon>Lichenibacterium</taxon>
    </lineage>
</organism>
<evidence type="ECO:0000313" key="7">
    <source>
        <dbReference type="Proteomes" id="UP000289411"/>
    </source>
</evidence>
<dbReference type="AlphaFoldDB" id="A0A4V1RI70"/>
<comment type="caution">
    <text evidence="6">The sequence shown here is derived from an EMBL/GenBank/DDBJ whole genome shotgun (WGS) entry which is preliminary data.</text>
</comment>
<dbReference type="Proteomes" id="UP000289411">
    <property type="component" value="Unassembled WGS sequence"/>
</dbReference>
<evidence type="ECO:0000256" key="3">
    <source>
        <dbReference type="ARBA" id="ARBA00022801"/>
    </source>
</evidence>
<keyword evidence="4" id="KW-0862">Zinc</keyword>
<dbReference type="GO" id="GO:0046872">
    <property type="term" value="F:metal ion binding"/>
    <property type="evidence" value="ECO:0007669"/>
    <property type="project" value="UniProtKB-KW"/>
</dbReference>
<proteinExistence type="predicted"/>
<dbReference type="Gene3D" id="3.40.630.10">
    <property type="entry name" value="Zn peptidases"/>
    <property type="match status" value="1"/>
</dbReference>
<dbReference type="EMBL" id="QYBC01000019">
    <property type="protein sequence ID" value="RYB02559.1"/>
    <property type="molecule type" value="Genomic_DNA"/>
</dbReference>
<evidence type="ECO:0000259" key="5">
    <source>
        <dbReference type="Pfam" id="PF24827"/>
    </source>
</evidence>
<evidence type="ECO:0000256" key="2">
    <source>
        <dbReference type="ARBA" id="ARBA00022723"/>
    </source>
</evidence>
<protein>
    <submittedName>
        <fullName evidence="6">Succinylglutamate desuccinylase</fullName>
    </submittedName>
</protein>
<keyword evidence="3" id="KW-0378">Hydrolase</keyword>
<dbReference type="GO" id="GO:0016811">
    <property type="term" value="F:hydrolase activity, acting on carbon-nitrogen (but not peptide) bonds, in linear amides"/>
    <property type="evidence" value="ECO:0007669"/>
    <property type="project" value="InterPro"/>
</dbReference>
<dbReference type="PANTHER" id="PTHR37326">
    <property type="entry name" value="BLL3975 PROTEIN"/>
    <property type="match status" value="1"/>
</dbReference>
<reference evidence="6 7" key="2">
    <citation type="submission" date="2019-02" db="EMBL/GenBank/DDBJ databases">
        <title>'Lichenibacterium ramalinii' gen. nov. sp. nov., 'Lichenibacterium minor' gen. nov. sp. nov.</title>
        <authorList>
            <person name="Pankratov T."/>
        </authorList>
    </citation>
    <scope>NUCLEOTIDE SEQUENCE [LARGE SCALE GENOMIC DNA]</scope>
    <source>
        <strain evidence="6 7">RmlP001</strain>
    </source>
</reference>
<name>A0A4V1RI70_9HYPH</name>
<dbReference type="Pfam" id="PF24827">
    <property type="entry name" value="AstE_AspA_cat"/>
    <property type="match status" value="1"/>
</dbReference>
<keyword evidence="2" id="KW-0479">Metal-binding</keyword>